<evidence type="ECO:0000259" key="6">
    <source>
        <dbReference type="SMART" id="SM01001"/>
    </source>
</evidence>
<feature type="binding site" evidence="3 5">
    <location>
        <position position="13"/>
    </location>
    <ligand>
        <name>substrate</name>
    </ligand>
</feature>
<feature type="binding site" evidence="3 5">
    <location>
        <position position="10"/>
    </location>
    <ligand>
        <name>substrate</name>
    </ligand>
</feature>
<dbReference type="InterPro" id="IPR024694">
    <property type="entry name" value="PurE_prokaryotes"/>
</dbReference>
<evidence type="ECO:0000256" key="5">
    <source>
        <dbReference type="PIRSR" id="PIRSR001338-1"/>
    </source>
</evidence>
<dbReference type="GO" id="GO:0034023">
    <property type="term" value="F:5-(carboxyamino)imidazole ribonucleotide mutase activity"/>
    <property type="evidence" value="ECO:0007669"/>
    <property type="project" value="UniProtKB-UniRule"/>
</dbReference>
<keyword evidence="1 3" id="KW-0658">Purine biosynthesis</keyword>
<keyword evidence="2 3" id="KW-0413">Isomerase</keyword>
<comment type="pathway">
    <text evidence="3 4">Purine metabolism; IMP biosynthesis via de novo pathway; 5-amino-1-(5-phospho-D-ribosyl)imidazole-4-carboxylate from 5-amino-1-(5-phospho-D-ribosyl)imidazole (N5-CAIR route): step 2/2.</text>
</comment>
<dbReference type="PIRSF" id="PIRSF001338">
    <property type="entry name" value="AIR_carboxylase"/>
    <property type="match status" value="1"/>
</dbReference>
<dbReference type="HAMAP" id="MF_01929">
    <property type="entry name" value="PurE_classI"/>
    <property type="match status" value="1"/>
</dbReference>
<dbReference type="Pfam" id="PF00731">
    <property type="entry name" value="AIRC"/>
    <property type="match status" value="1"/>
</dbReference>
<evidence type="ECO:0000256" key="2">
    <source>
        <dbReference type="ARBA" id="ARBA00023235"/>
    </source>
</evidence>
<comment type="function">
    <text evidence="3 4">Catalyzes the conversion of N5-carboxyaminoimidazole ribonucleotide (N5-CAIR) to 4-carboxy-5-aminoimidazole ribonucleotide (CAIR).</text>
</comment>
<dbReference type="UniPathway" id="UPA00074">
    <property type="reaction ID" value="UER00943"/>
</dbReference>
<dbReference type="GO" id="GO:0006189">
    <property type="term" value="P:'de novo' IMP biosynthetic process"/>
    <property type="evidence" value="ECO:0007669"/>
    <property type="project" value="UniProtKB-UniRule"/>
</dbReference>
<gene>
    <name evidence="3 7" type="primary">purE</name>
</gene>
<dbReference type="InterPro" id="IPR033747">
    <property type="entry name" value="PurE_ClassI"/>
</dbReference>
<dbReference type="Gene3D" id="3.40.50.1970">
    <property type="match status" value="1"/>
</dbReference>
<dbReference type="EMBL" id="KF900752">
    <property type="protein sequence ID" value="AIF05857.1"/>
    <property type="molecule type" value="Genomic_DNA"/>
</dbReference>
<feature type="domain" description="PurE" evidence="6">
    <location>
        <begin position="2"/>
        <end position="149"/>
    </location>
</feature>
<reference evidence="7" key="1">
    <citation type="journal article" date="2014" name="Genome Biol. Evol.">
        <title>Pangenome evidence for extensive interdomain horizontal transfer affecting lineage core and shell genes in uncultured planktonic thaumarchaeota and euryarchaeota.</title>
        <authorList>
            <person name="Deschamps P."/>
            <person name="Zivanovic Y."/>
            <person name="Moreira D."/>
            <person name="Rodriguez-Valera F."/>
            <person name="Lopez-Garcia P."/>
        </authorList>
    </citation>
    <scope>NUCLEOTIDE SEQUENCE</scope>
</reference>
<comment type="similarity">
    <text evidence="3">Belongs to the AIR carboxylase family. Class I subfamily.</text>
</comment>
<accession>A0A075GU60</accession>
<evidence type="ECO:0000256" key="3">
    <source>
        <dbReference type="HAMAP-Rule" id="MF_01929"/>
    </source>
</evidence>
<organism evidence="7">
    <name type="scientific">uncultured marine group II/III euryarchaeote KM3_188_A01</name>
    <dbReference type="NCBI Taxonomy" id="1457953"/>
    <lineage>
        <taxon>Archaea</taxon>
        <taxon>Methanobacteriati</taxon>
        <taxon>Methanobacteriota</taxon>
        <taxon>environmental samples</taxon>
    </lineage>
</organism>
<dbReference type="InterPro" id="IPR000031">
    <property type="entry name" value="PurE_dom"/>
</dbReference>
<feature type="binding site" evidence="3 5">
    <location>
        <position position="40"/>
    </location>
    <ligand>
        <name>substrate</name>
    </ligand>
</feature>
<dbReference type="EC" id="5.4.99.18" evidence="3 4"/>
<sequence length="153" mass="15337">MASVVLLLGSASDKPVAAKAEQVLAQLGISHATHVASAHRTPRRVVELVEGSGASVFIAVAGLSAALPGVVAAHTRKPVIGVPCTSDSSPGNLDSLLSVVQMPPGVPVAAVGLGRGENAALLAARILALGDDAIAAALEDYHAELERKVIESS</sequence>
<dbReference type="AlphaFoldDB" id="A0A075GU60"/>
<dbReference type="PANTHER" id="PTHR23046:SF2">
    <property type="entry name" value="PHOSPHORIBOSYLAMINOIMIDAZOLE CARBOXYLASE"/>
    <property type="match status" value="1"/>
</dbReference>
<name>A0A075GU60_9EURY</name>
<dbReference type="SMART" id="SM01001">
    <property type="entry name" value="AIRC"/>
    <property type="match status" value="1"/>
</dbReference>
<evidence type="ECO:0000256" key="4">
    <source>
        <dbReference type="PIRNR" id="PIRNR001338"/>
    </source>
</evidence>
<comment type="catalytic activity">
    <reaction evidence="3 4">
        <text>5-carboxyamino-1-(5-phospho-D-ribosyl)imidazole + H(+) = 5-amino-1-(5-phospho-D-ribosyl)imidazole-4-carboxylate</text>
        <dbReference type="Rhea" id="RHEA:13193"/>
        <dbReference type="ChEBI" id="CHEBI:15378"/>
        <dbReference type="ChEBI" id="CHEBI:58730"/>
        <dbReference type="ChEBI" id="CHEBI:77657"/>
        <dbReference type="EC" id="5.4.99.18"/>
    </reaction>
</comment>
<evidence type="ECO:0000256" key="1">
    <source>
        <dbReference type="ARBA" id="ARBA00022755"/>
    </source>
</evidence>
<protein>
    <recommendedName>
        <fullName evidence="3 4">N5-carboxyaminoimidazole ribonucleotide mutase</fullName>
        <shortName evidence="3 4">N5-CAIR mutase</shortName>
        <ecNumber evidence="3 4">5.4.99.18</ecNumber>
    </recommendedName>
    <alternativeName>
        <fullName evidence="3">5-(carboxyamino)imidazole ribonucleotide mutase</fullName>
    </alternativeName>
</protein>
<evidence type="ECO:0000313" key="7">
    <source>
        <dbReference type="EMBL" id="AIF05857.1"/>
    </source>
</evidence>
<dbReference type="SUPFAM" id="SSF52255">
    <property type="entry name" value="N5-CAIR mutase (phosphoribosylaminoimidazole carboxylase, PurE)"/>
    <property type="match status" value="1"/>
</dbReference>
<dbReference type="PANTHER" id="PTHR23046">
    <property type="entry name" value="PHOSPHORIBOSYLAMINOIMIDAZOLE CARBOXYLASE CATALYTIC SUBUNIT"/>
    <property type="match status" value="1"/>
</dbReference>
<dbReference type="NCBIfam" id="TIGR01162">
    <property type="entry name" value="purE"/>
    <property type="match status" value="1"/>
</dbReference>
<proteinExistence type="inferred from homology"/>